<dbReference type="Proteomes" id="UP000006201">
    <property type="component" value="Unassembled WGS sequence"/>
</dbReference>
<comment type="caution">
    <text evidence="1">The sequence shown here is derived from an EMBL/GenBank/DDBJ whole genome shotgun (WGS) entry which is preliminary data.</text>
</comment>
<sequence>MLQHQHQELQCWQRALLPVLGLPVAITEGNVILGDVNDVFVGQHAAIGR</sequence>
<name>A4C400_9GAMM</name>
<organism evidence="1 2">
    <name type="scientific">Pseudoalteromonas tunicata D2</name>
    <dbReference type="NCBI Taxonomy" id="87626"/>
    <lineage>
        <taxon>Bacteria</taxon>
        <taxon>Pseudomonadati</taxon>
        <taxon>Pseudomonadota</taxon>
        <taxon>Gammaproteobacteria</taxon>
        <taxon>Alteromonadales</taxon>
        <taxon>Pseudoalteromonadaceae</taxon>
        <taxon>Pseudoalteromonas</taxon>
    </lineage>
</organism>
<evidence type="ECO:0000313" key="2">
    <source>
        <dbReference type="Proteomes" id="UP000006201"/>
    </source>
</evidence>
<evidence type="ECO:0000313" key="1">
    <source>
        <dbReference type="EMBL" id="EAR30282.1"/>
    </source>
</evidence>
<dbReference type="HOGENOM" id="CLU_3139797_0_0_6"/>
<dbReference type="EMBL" id="AAOH01000001">
    <property type="protein sequence ID" value="EAR30282.1"/>
    <property type="molecule type" value="Genomic_DNA"/>
</dbReference>
<reference evidence="1 2" key="1">
    <citation type="submission" date="2006-02" db="EMBL/GenBank/DDBJ databases">
        <authorList>
            <person name="Moran M.A."/>
            <person name="Kjelleberg S."/>
            <person name="Egan S."/>
            <person name="Saunders N."/>
            <person name="Thomas T."/>
            <person name="Ferriera S."/>
            <person name="Johnson J."/>
            <person name="Kravitz S."/>
            <person name="Halpern A."/>
            <person name="Remington K."/>
            <person name="Beeson K."/>
            <person name="Tran B."/>
            <person name="Rogers Y.-H."/>
            <person name="Friedman R."/>
            <person name="Venter J.C."/>
        </authorList>
    </citation>
    <scope>NUCLEOTIDE SEQUENCE [LARGE SCALE GENOMIC DNA]</scope>
    <source>
        <strain evidence="1 2">D2</strain>
    </source>
</reference>
<dbReference type="AlphaFoldDB" id="A4C400"/>
<gene>
    <name evidence="1" type="ORF">PTD2_01896</name>
</gene>
<proteinExistence type="predicted"/>
<accession>A4C400</accession>
<keyword evidence="2" id="KW-1185">Reference proteome</keyword>
<protein>
    <submittedName>
        <fullName evidence="1">Uncharacterized protein</fullName>
    </submittedName>
</protein>